<reference evidence="8 9" key="2">
    <citation type="journal article" date="2010" name="Stand. Genomic Sci.">
        <title>Complete genome sequence of Desulfohalobium retbaense type strain (HR(100)).</title>
        <authorList>
            <person name="Spring S."/>
            <person name="Nolan M."/>
            <person name="Lapidus A."/>
            <person name="Glavina Del Rio T."/>
            <person name="Copeland A."/>
            <person name="Tice H."/>
            <person name="Cheng J.F."/>
            <person name="Lucas S."/>
            <person name="Land M."/>
            <person name="Chen F."/>
            <person name="Bruce D."/>
            <person name="Goodwin L."/>
            <person name="Pitluck S."/>
            <person name="Ivanova N."/>
            <person name="Mavromatis K."/>
            <person name="Mikhailova N."/>
            <person name="Pati A."/>
            <person name="Chen A."/>
            <person name="Palaniappan K."/>
            <person name="Hauser L."/>
            <person name="Chang Y.J."/>
            <person name="Jeffries C.D."/>
            <person name="Munk C."/>
            <person name="Kiss H."/>
            <person name="Chain P."/>
            <person name="Han C."/>
            <person name="Brettin T."/>
            <person name="Detter J.C."/>
            <person name="Schuler E."/>
            <person name="Goker M."/>
            <person name="Rohde M."/>
            <person name="Bristow J."/>
            <person name="Eisen J.A."/>
            <person name="Markowitz V."/>
            <person name="Hugenholtz P."/>
            <person name="Kyrpides N.C."/>
            <person name="Klenk H.P."/>
        </authorList>
    </citation>
    <scope>NUCLEOTIDE SEQUENCE [LARGE SCALE GENOMIC DNA]</scope>
    <source>
        <strain evidence="8 9">DSM 5692</strain>
    </source>
</reference>
<name>C8X4F1_DESRD</name>
<comment type="catalytic activity">
    <reaction evidence="6">
        <text>Endonucleolytic cleavage of RNA, removing 5'-extranucleotides from tRNA precursor.</text>
        <dbReference type="EC" id="3.1.26.5"/>
    </reaction>
</comment>
<dbReference type="HOGENOM" id="CLU_117179_9_2_7"/>
<dbReference type="STRING" id="485915.Dret_2141"/>
<dbReference type="PANTHER" id="PTHR33992:SF1">
    <property type="entry name" value="RIBONUCLEASE P PROTEIN COMPONENT"/>
    <property type="match status" value="1"/>
</dbReference>
<evidence type="ECO:0000256" key="3">
    <source>
        <dbReference type="ARBA" id="ARBA00022759"/>
    </source>
</evidence>
<sequence>MKRLTFPPERRLRKRPQYLACYQRGRRYFLKRFIVYVLPRGKDGAGCRLGTAVSKKTGNAVERNRVKRLLREFFRLHHQSWCLDCDIVVVAKRSIVPGELTLQLVTDELTPLIKRLEREDTPARSTPCET</sequence>
<keyword evidence="1 6" id="KW-0819">tRNA processing</keyword>
<dbReference type="RefSeq" id="WP_015752566.1">
    <property type="nucleotide sequence ID" value="NC_013223.1"/>
</dbReference>
<dbReference type="GO" id="GO:0042781">
    <property type="term" value="F:3'-tRNA processing endoribonuclease activity"/>
    <property type="evidence" value="ECO:0007669"/>
    <property type="project" value="TreeGrafter"/>
</dbReference>
<dbReference type="OrthoDB" id="9810867at2"/>
<organism evidence="8 9">
    <name type="scientific">Desulfohalobium retbaense (strain ATCC 49708 / DSM 5692 / JCM 16813 / HR100)</name>
    <dbReference type="NCBI Taxonomy" id="485915"/>
    <lineage>
        <taxon>Bacteria</taxon>
        <taxon>Pseudomonadati</taxon>
        <taxon>Thermodesulfobacteriota</taxon>
        <taxon>Desulfovibrionia</taxon>
        <taxon>Desulfovibrionales</taxon>
        <taxon>Desulfohalobiaceae</taxon>
        <taxon>Desulfohalobium</taxon>
    </lineage>
</organism>
<accession>C8X4F1</accession>
<dbReference type="InterPro" id="IPR000100">
    <property type="entry name" value="RNase_P"/>
</dbReference>
<dbReference type="EMBL" id="CP001734">
    <property type="protein sequence ID" value="ACV69425.1"/>
    <property type="molecule type" value="Genomic_DNA"/>
</dbReference>
<dbReference type="AlphaFoldDB" id="C8X4F1"/>
<dbReference type="KEGG" id="drt:Dret_2141"/>
<dbReference type="Proteomes" id="UP000001052">
    <property type="component" value="Chromosome"/>
</dbReference>
<evidence type="ECO:0000256" key="4">
    <source>
        <dbReference type="ARBA" id="ARBA00022801"/>
    </source>
</evidence>
<evidence type="ECO:0000313" key="8">
    <source>
        <dbReference type="EMBL" id="ACV69425.1"/>
    </source>
</evidence>
<dbReference type="PANTHER" id="PTHR33992">
    <property type="entry name" value="RIBONUCLEASE P PROTEIN COMPONENT"/>
    <property type="match status" value="1"/>
</dbReference>
<dbReference type="GO" id="GO:0000049">
    <property type="term" value="F:tRNA binding"/>
    <property type="evidence" value="ECO:0007669"/>
    <property type="project" value="UniProtKB-UniRule"/>
</dbReference>
<dbReference type="EC" id="3.1.26.5" evidence="6 7"/>
<evidence type="ECO:0000256" key="7">
    <source>
        <dbReference type="NCBIfam" id="TIGR00188"/>
    </source>
</evidence>
<dbReference type="eggNOG" id="COG0594">
    <property type="taxonomic scope" value="Bacteria"/>
</dbReference>
<comment type="function">
    <text evidence="6">RNaseP catalyzes the removal of the 5'-leader sequence from pre-tRNA to produce the mature 5'-terminus. It can also cleave other RNA substrates such as 4.5S RNA. The protein component plays an auxiliary but essential role in vivo by binding to the 5'-leader sequence and broadening the substrate specificity of the ribozyme.</text>
</comment>
<dbReference type="Gene3D" id="3.30.230.10">
    <property type="match status" value="1"/>
</dbReference>
<reference evidence="9" key="1">
    <citation type="submission" date="2009-09" db="EMBL/GenBank/DDBJ databases">
        <title>The complete chromosome of Desulfohalobium retbaense DSM 5692.</title>
        <authorList>
            <consortium name="US DOE Joint Genome Institute (JGI-PGF)"/>
            <person name="Lucas S."/>
            <person name="Copeland A."/>
            <person name="Lapidus A."/>
            <person name="Glavina del Rio T."/>
            <person name="Dalin E."/>
            <person name="Tice H."/>
            <person name="Bruce D."/>
            <person name="Goodwin L."/>
            <person name="Pitluck S."/>
            <person name="Kyrpides N."/>
            <person name="Mavromatis K."/>
            <person name="Ivanova N."/>
            <person name="Mikhailova N."/>
            <person name="Munk A.C."/>
            <person name="Brettin T."/>
            <person name="Detter J.C."/>
            <person name="Han C."/>
            <person name="Tapia R."/>
            <person name="Larimer F."/>
            <person name="Land M."/>
            <person name="Hauser L."/>
            <person name="Markowitz V."/>
            <person name="Cheng J.-F."/>
            <person name="Hugenholtz P."/>
            <person name="Woyke T."/>
            <person name="Wu D."/>
            <person name="Spring S."/>
            <person name="Klenk H.-P."/>
            <person name="Eisen J.A."/>
        </authorList>
    </citation>
    <scope>NUCLEOTIDE SEQUENCE [LARGE SCALE GENOMIC DNA]</scope>
    <source>
        <strain evidence="9">DSM 5692</strain>
    </source>
</reference>
<dbReference type="InterPro" id="IPR020568">
    <property type="entry name" value="Ribosomal_Su5_D2-typ_SF"/>
</dbReference>
<keyword evidence="2 6" id="KW-0540">Nuclease</keyword>
<keyword evidence="3 6" id="KW-0255">Endonuclease</keyword>
<dbReference type="Pfam" id="PF00825">
    <property type="entry name" value="Ribonuclease_P"/>
    <property type="match status" value="1"/>
</dbReference>
<dbReference type="SUPFAM" id="SSF54211">
    <property type="entry name" value="Ribosomal protein S5 domain 2-like"/>
    <property type="match status" value="1"/>
</dbReference>
<dbReference type="GO" id="GO:0004526">
    <property type="term" value="F:ribonuclease P activity"/>
    <property type="evidence" value="ECO:0007669"/>
    <property type="project" value="UniProtKB-UniRule"/>
</dbReference>
<protein>
    <recommendedName>
        <fullName evidence="6 7">Ribonuclease P protein component</fullName>
        <shortName evidence="6">RNase P protein</shortName>
        <shortName evidence="6">RNaseP protein</shortName>
        <ecNumber evidence="6 7">3.1.26.5</ecNumber>
    </recommendedName>
    <alternativeName>
        <fullName evidence="6">Protein C5</fullName>
    </alternativeName>
</protein>
<keyword evidence="5 6" id="KW-0694">RNA-binding</keyword>
<dbReference type="GO" id="GO:0001682">
    <property type="term" value="P:tRNA 5'-leader removal"/>
    <property type="evidence" value="ECO:0007669"/>
    <property type="project" value="UniProtKB-UniRule"/>
</dbReference>
<dbReference type="NCBIfam" id="TIGR00188">
    <property type="entry name" value="rnpA"/>
    <property type="match status" value="1"/>
</dbReference>
<evidence type="ECO:0000256" key="6">
    <source>
        <dbReference type="HAMAP-Rule" id="MF_00227"/>
    </source>
</evidence>
<comment type="subunit">
    <text evidence="6">Consists of a catalytic RNA component (M1 or rnpB) and a protein subunit.</text>
</comment>
<comment type="similarity">
    <text evidence="6">Belongs to the RnpA family.</text>
</comment>
<evidence type="ECO:0000256" key="2">
    <source>
        <dbReference type="ARBA" id="ARBA00022722"/>
    </source>
</evidence>
<keyword evidence="4 6" id="KW-0378">Hydrolase</keyword>
<proteinExistence type="inferred from homology"/>
<dbReference type="GO" id="GO:0030677">
    <property type="term" value="C:ribonuclease P complex"/>
    <property type="evidence" value="ECO:0007669"/>
    <property type="project" value="TreeGrafter"/>
</dbReference>
<dbReference type="HAMAP" id="MF_00227">
    <property type="entry name" value="RNase_P"/>
    <property type="match status" value="1"/>
</dbReference>
<gene>
    <name evidence="6" type="primary">rnpA</name>
    <name evidence="8" type="ordered locus">Dret_2141</name>
</gene>
<dbReference type="InterPro" id="IPR014721">
    <property type="entry name" value="Ribsml_uS5_D2-typ_fold_subgr"/>
</dbReference>
<keyword evidence="9" id="KW-1185">Reference proteome</keyword>
<evidence type="ECO:0000256" key="1">
    <source>
        <dbReference type="ARBA" id="ARBA00022694"/>
    </source>
</evidence>
<evidence type="ECO:0000313" key="9">
    <source>
        <dbReference type="Proteomes" id="UP000001052"/>
    </source>
</evidence>
<evidence type="ECO:0000256" key="5">
    <source>
        <dbReference type="ARBA" id="ARBA00022884"/>
    </source>
</evidence>